<keyword evidence="4 8" id="KW-1133">Transmembrane helix</keyword>
<feature type="domain" description="Extracellular matrix-binding protein ebh GA module" evidence="9">
    <location>
        <begin position="2517"/>
        <end position="2576"/>
    </location>
</feature>
<evidence type="ECO:0000256" key="4">
    <source>
        <dbReference type="ARBA" id="ARBA00022989"/>
    </source>
</evidence>
<feature type="domain" description="Extracellular matrix-binding protein ebh GA module" evidence="9">
    <location>
        <begin position="2766"/>
        <end position="2825"/>
    </location>
</feature>
<feature type="coiled-coil region" evidence="6">
    <location>
        <begin position="1126"/>
        <end position="1214"/>
    </location>
</feature>
<dbReference type="Gene3D" id="1.20.120.1850">
    <property type="entry name" value="Ebh helix bundles repeating unit (S and A modules)"/>
    <property type="match status" value="15"/>
</dbReference>
<feature type="domain" description="Extracellular matrix-binding protein ebh GA module" evidence="9">
    <location>
        <begin position="2893"/>
        <end position="2952"/>
    </location>
</feature>
<evidence type="ECO:0000256" key="3">
    <source>
        <dbReference type="ARBA" id="ARBA00022692"/>
    </source>
</evidence>
<dbReference type="EMBL" id="AZMM01018574">
    <property type="protein sequence ID" value="ETJ18887.1"/>
    <property type="molecule type" value="Genomic_DNA"/>
</dbReference>
<comment type="caution">
    <text evidence="10">The sequence shown here is derived from an EMBL/GenBank/DDBJ whole genome shotgun (WGS) entry which is preliminary data.</text>
</comment>
<evidence type="ECO:0000313" key="10">
    <source>
        <dbReference type="EMBL" id="ETJ18887.1"/>
    </source>
</evidence>
<feature type="region of interest" description="Disordered" evidence="7">
    <location>
        <begin position="1038"/>
        <end position="1059"/>
    </location>
</feature>
<feature type="domain" description="Extracellular matrix-binding protein ebh GA module" evidence="9">
    <location>
        <begin position="2139"/>
        <end position="2198"/>
    </location>
</feature>
<feature type="domain" description="Extracellular matrix-binding protein ebh GA module" evidence="9">
    <location>
        <begin position="2013"/>
        <end position="2072"/>
    </location>
</feature>
<feature type="region of interest" description="Disordered" evidence="7">
    <location>
        <begin position="3988"/>
        <end position="4064"/>
    </location>
</feature>
<gene>
    <name evidence="10" type="ORF">Q604_UNBC18574G0008</name>
</gene>
<reference evidence="10" key="1">
    <citation type="submission" date="2013-12" db="EMBL/GenBank/DDBJ databases">
        <title>A Varibaculum cambriense genome reconstructed from a premature infant gut community with otherwise low bacterial novelty that shifts toward anaerobic metabolism during the third week of life.</title>
        <authorList>
            <person name="Brown C.T."/>
            <person name="Sharon I."/>
            <person name="Thomas B.C."/>
            <person name="Castelle C.J."/>
            <person name="Morowitz M.J."/>
            <person name="Banfield J.F."/>
        </authorList>
    </citation>
    <scope>NUCLEOTIDE SEQUENCE</scope>
</reference>
<feature type="compositionally biased region" description="Polar residues" evidence="7">
    <location>
        <begin position="324"/>
        <end position="337"/>
    </location>
</feature>
<evidence type="ECO:0000256" key="1">
    <source>
        <dbReference type="ARBA" id="ARBA00004162"/>
    </source>
</evidence>
<feature type="domain" description="Extracellular matrix-binding protein ebh GA module" evidence="9">
    <location>
        <begin position="379"/>
        <end position="438"/>
    </location>
</feature>
<feature type="domain" description="Extracellular matrix-binding protein ebh GA module" evidence="9">
    <location>
        <begin position="127"/>
        <end position="186"/>
    </location>
</feature>
<feature type="compositionally biased region" description="Basic and acidic residues" evidence="7">
    <location>
        <begin position="4029"/>
        <end position="4038"/>
    </location>
</feature>
<evidence type="ECO:0000256" key="5">
    <source>
        <dbReference type="ARBA" id="ARBA00023136"/>
    </source>
</evidence>
<feature type="domain" description="Extracellular matrix-binding protein ebh GA module" evidence="9">
    <location>
        <begin position="3020"/>
        <end position="3079"/>
    </location>
</feature>
<feature type="domain" description="Extracellular matrix-binding protein ebh GA module" evidence="9">
    <location>
        <begin position="1"/>
        <end position="60"/>
    </location>
</feature>
<evidence type="ECO:0000256" key="8">
    <source>
        <dbReference type="SAM" id="Phobius"/>
    </source>
</evidence>
<sequence>MKNTKDALDGDHRLEEAKNNANQTIRNLSNLNNAQKDAEKNLVNSASTLEQVQQNLQTAQQLDNAMGELRQSIAKKDQVKADSKYLNEDPQIKQNYDDAVQRVETIINETQNPELLKANIDQATQSVQNAEQALHGAEKLNQDKQTSSTELDGLTDLTDAQREKLREQINTSNSRDDIKQKIEQAKALNDAMKKLKEQVAQKDGVHANSDYTNEDSAQKDAYNNALKQAEDIINNSSNPNLNAQDITNALNNIKQAQDNLHGAQKLQQDKNTTNQAIGNLNHLNQPQKDALIQAINGARSRDQVAEKLKEAEALDEAMKQLEDQVNQDDQISNSSPFINEDSDKQKTYNDKIQAAKEIINQTSNPTLDKQKIADTLQNIKDAVNDLHGDQKLAQSKQDANNQLNHLDDLTEEQKNHFKPLINNADTRDEVNKQLEIAKQLNGDMSTLHKVINDKDQIQHLSNYINADNDKKQNYDNAIKEAEDLIHNHPDTLDHKALQDLLNKIDQAHNELNGESRFKQALDNALNDIDSLNSLNVPQRQTVKDNINHVTTLESLAQELQKAKELNDAMKAMRDSIMNQEQIRKNSNYTNEDLAQQNAYNHAVDKINNIIGEDNATMDPQIIKQATQDINTAINGLNGDQKLQDAKTDAKQQITNFTGLTEPQKQALENIINQQTSRANVAKQLSHAKFLNGKMEELKVAVAKASLVRQNSNYINEDVSEKEAYEQAIAKGQEIINSENNPTISSTDINRTIQEINDAEQNLHGDNKLRQAQEIAKNEIQNLDGLNSAQITKLIQDIGRTTTKPAVTQKLEEAKAINQAMQQLKQSIADKDATLNSSNYLNEDSEKKLAYDNAVSQAEQLINQLNDPTMDISNIQAITQKVIQAKDSLHGANKLAQNQADSNLIINQSTNLNDKQKQALNDLINHAQTKQQVAEIIAQSNKLNNEMGTLKTLVEEQTNVHQQSKYINEDPQVQNIYNDSIQKGREILNGTTDDVLNNNKIADAIQNIHLTKNDLHGDQKLQKAQQDATNELNYLTNLNNSQRQSEHDEINSAPSRTEVSNDLNHAKALNEAMRQLENEVALENSVKKLSDFINEDEAAQNEYSNALQKAKDIINGVPSSTLDKATIEDALLELQNARESLHGEQKLQEAKNQAVAEIDNLQALNPGQVLAEKTLVNQASTKPEVQEALQKAKELNEAMKALKTEINKKEQIKADSRYVNADSGLQANYNSALNYGSQIIATTQPPELNKDVINRATQTIKTAENNLNGQSKLAEAKSDGNQSIEHLQGLTQSQKDKQHDLINQAQTKQQVDDIVNNSKQLDNSMNQLQQIVNNDNTVKQNSDFINEDSSQQDAYNHAIQAAKDLITAHPTIMDKNQIDQAIENIKQALNDLHGSNKLSEDKKEASEQLQNLNSLTNGQKDTILNHIFSAPTRSQVGEKIASAKQLNNTMKALRDSIADNNEILQSSKYFNEDSEQQNAYNQAVNKAKNIINDQPTPVMANDEIQSVLNEVKQTKDNLHGDQKLANDKTDAQATLNALNYLNQAQRGNLETKVQNSNSRPEVQKVVQLANQLNDAMKKLDDALTGNDAIKQTSNYINEDTSQQVNFDEYTDRGKNIVAEQTNPNMSPTNINTIADKITEAKNDLHGVQKLEQAQQQSINTINQMTGLNQAQKEQLNQEIQQTQTRSEVHQVIKKAQALNDSMNTLRQSITDENEVKQTSNYINETVGNQTAYNNAVDRVKQIINQTSNPTMNPLEVERATSNVKTSKDALHGERELNDNKNSKTFAVNHLDNLNQAQKEALTHEIEQATIVSQVNNIYNKAKALNNDMKKLKDIVAQQDNVRQSNNYINEDSTPQNMYNDTINHAQSIIDQVANPTMSHDEIENAINNIKHAINALDGEHKLQQAKENANLLINSLNDLNAPQRDAINRLVNEAQTREKVAEQLQSAQALNDAMKHLRNSIQNQSSVRQESKYINASDAKKEQYNHAVREVENIINEQHPTLDKEIIKQLTDAVNQANNDLNGVELLDADKQNAHQSIPTLMHLNQAQQNALNEKINNAVTRAEVAAIIGQAKILDHAMENLEESIKDKEQVKQSSNYINEDPDVQETYNNAVDHVTEILNQTVNPTLSIEDIEHAINEVNQAKKQLRGKQKLYQTIDLADKELSKLDDLTSQQSSSISNQIYTAKTRTEVAQAIEKAKSLNHAMKALNKVYKNTDKVLDSSRFINEDQPEKEAYQQAINHVDSIIHRQTNPEMDPTVINSITHELETAQNNLHGDQKLAHAQQDAANVINGLIHLNVAQREVMINANTNATTREKVAKNLDNAQALDKAMETLQQVVAHKNNILNDSKYLNEDSKYQQQYDRVVADAEQLLNQTTNPTLEPYKIDIVKDNVLANEKILFGAEKLSYDKSNANDEIKHMNYLNNAQKQSIKDMISHAALRTEVKQLLQQAKTLDEAMKSLEDKTQVVITDTTLSNYTEASEDKKEKVDQTVSHAQAIIDKINGSNVSLDQVRQALEQLTQASENLDGDQRVEEAKVHANQTIDQLTHLNSLQQQTAKESVKNATKLEEIATASNDALALNKVMGKLEQFINHADSVENSDNYRQADDDKIIAYDDALEHGQDIQKSNATQNEAKQALQQLINAETSLNGFERLNHARPRALEYIKSLEKINNAQKSALEDKVTQSHDLLELEHLVNEGTNLNDIMGELANAIVNNYAPTKASINYINADNLRKDNFTQAINNARDALNKTQGQNLDFNAIDTFKDDIFKTKDALNGIERLTAAKSKAEKLIDSLKFINKAQFTHANDEIMNTNSIAQLSRIVNQAFDLNDAMKSLRDELNNKAFPVQASSNYINSDEDLKQQFDHALSNARKVLAKENGKNLDEIQIEGLKQVIEDTKDALNGIQRLSKAKAKAIQYVQSLSYINDAQRHIAENNIHNSDDLSSLANTLSKASDLDNAMKDLRDTLESNSTSVPNSVNYINADKNFQIEFDEALQQASATSSKTSENPATIEEVLGLSQAIYDTKNALNGEQRLATEKSKDLKLIKGLKDLNKAQLEDVTNKVNSANTLTELSQLTQSTLKLNDKMKLLRDKLKTLVNPVKASLNYRNADYNLKRQFNKALKEAKGILNKNSGPNVNINDIQHLLTQIDNAKDQLNGERRLKEHQQKSEVFIIKELDILNNAQKAAIINQIRASKDIKIINQIVDNAIELNDAMQGLKEHVAQLTATTKDNIEYLNADEDLKLQYDYAINLANNVLDKENGTNKDANIIIGMIQNMDDARALLNGIERLKDAQTKAHNDIKDTLKRQLDEIEHANATSNSKAQAKQMVNEEARKAFSNINHATSNDLVNQAKDEGQSAIEHIHADELPKAKLDANQMIDQKVEDINHLISQNPNLSHDEKNKLISQINKLVNGIKDEIQQAINKQQIENATTKLDEVIETTKKLIIAKAEAKQVIKELSQKKRDAINNNTDLTPSQKAHALADIDKTEKDALQHIENSNSIDDINNNKKHAFNTLAHIIIWDTDQQPLVFELPELSLQNALVTSEVVVHRDETISLESIIGAMTLTDELKVNIVSLPNTDKVADHLTAKVKVILADGSYVTVNVPVKVVEKELQIAKKDAIKTIDVLVKQKIKDIDSNNELTSTQREDAKAEIERLKKQAIDKVNHSKSIKDIETVKRTDFEEIDQFDPKRFTLNKAKKDIITDVNTQIQNGFKEIETIKGLTSNEKTQFDKQLTELQKEFLEKVEHAHNLVELNQLQQEFNNRYKHILNQAHLLGEKHIAEHKLGYVVVNKTQQILNNQSASYFIKQWALDRIKQIQLETMNSIRGAHTVQDVHKALLQGIEQILKVNVSIINQSFNDSLHNFNYLHSKFDARLREKDVANHIVQTETFKEVLKGTGVEPGKINKETQQPKLHKNDNDSLFKHLVDNFGKTVGVITLTGLLSSFWLVLAKRRKKEEEEKQSIKNHHKDIRLSDTDKIDPIVITKRKIDKEEQIQNDDKHSIPVAKHKKSKEKQLSEEDIHSIPVVKRKQNSDNKDTKQKKVTSKKKKTPQSTKKVVKTKKRSKK</sequence>
<feature type="compositionally biased region" description="Basic residues" evidence="7">
    <location>
        <begin position="4039"/>
        <end position="4064"/>
    </location>
</feature>
<evidence type="ECO:0000256" key="6">
    <source>
        <dbReference type="SAM" id="Coils"/>
    </source>
</evidence>
<keyword evidence="2" id="KW-1003">Cell membrane</keyword>
<feature type="domain" description="Extracellular matrix-binding protein ebh GA module" evidence="9">
    <location>
        <begin position="2639"/>
        <end position="2698"/>
    </location>
</feature>
<keyword evidence="6" id="KW-0175">Coiled coil</keyword>
<feature type="domain" description="Extracellular matrix-binding protein ebh GA module" evidence="9">
    <location>
        <begin position="253"/>
        <end position="312"/>
    </location>
</feature>
<name>W1WKZ8_9ZZZZ</name>
<protein>
    <submittedName>
        <fullName evidence="10">Putative cell wall associated fibronectin-binding protein</fullName>
    </submittedName>
</protein>
<feature type="domain" description="Extracellular matrix-binding protein ebh GA module" evidence="9">
    <location>
        <begin position="1762"/>
        <end position="1821"/>
    </location>
</feature>
<feature type="compositionally biased region" description="Basic and acidic residues" evidence="7">
    <location>
        <begin position="3988"/>
        <end position="4000"/>
    </location>
</feature>
<dbReference type="InterPro" id="IPR009063">
    <property type="entry name" value="Ig/albumin-bd_sf"/>
</dbReference>
<feature type="domain" description="Extracellular matrix-binding protein ebh GA module" evidence="9">
    <location>
        <begin position="1384"/>
        <end position="1443"/>
    </location>
</feature>
<feature type="coiled-coil region" evidence="6">
    <location>
        <begin position="464"/>
        <end position="514"/>
    </location>
</feature>
<feature type="domain" description="Extracellular matrix-binding protein ebh GA module" evidence="9">
    <location>
        <begin position="629"/>
        <end position="688"/>
    </location>
</feature>
<dbReference type="InterPro" id="IPR011439">
    <property type="entry name" value="DUF1542"/>
</dbReference>
<feature type="domain" description="Extracellular matrix-binding protein ebh GA module" evidence="9">
    <location>
        <begin position="1259"/>
        <end position="1318"/>
    </location>
</feature>
<feature type="domain" description="Extracellular matrix-binding protein ebh GA module" evidence="9">
    <location>
        <begin position="2265"/>
        <end position="2324"/>
    </location>
</feature>
<evidence type="ECO:0000256" key="7">
    <source>
        <dbReference type="SAM" id="MobiDB-lite"/>
    </source>
</evidence>
<feature type="domain" description="Extracellular matrix-binding protein ebh GA module" evidence="9">
    <location>
        <begin position="1636"/>
        <end position="1695"/>
    </location>
</feature>
<feature type="region of interest" description="Disordered" evidence="7">
    <location>
        <begin position="324"/>
        <end position="344"/>
    </location>
</feature>
<feature type="domain" description="Extracellular matrix-binding protein ebh GA module" evidence="9">
    <location>
        <begin position="3275"/>
        <end position="3355"/>
    </location>
</feature>
<feature type="domain" description="Extracellular matrix-binding protein ebh GA module" evidence="9">
    <location>
        <begin position="504"/>
        <end position="563"/>
    </location>
</feature>
<feature type="coiled-coil region" evidence="6">
    <location>
        <begin position="552"/>
        <end position="582"/>
    </location>
</feature>
<dbReference type="SUPFAM" id="SSF46997">
    <property type="entry name" value="Bacterial immunoglobulin/albumin-binding domains"/>
    <property type="match status" value="49"/>
</dbReference>
<dbReference type="Gene3D" id="1.20.5.420">
    <property type="entry name" value="Immunoglobulin FC, subunit C"/>
    <property type="match status" value="23"/>
</dbReference>
<feature type="domain" description="Extracellular matrix-binding protein ebh GA module" evidence="9">
    <location>
        <begin position="2391"/>
        <end position="2450"/>
    </location>
</feature>
<keyword evidence="5 8" id="KW-0472">Membrane</keyword>
<feature type="region of interest" description="Disordered" evidence="7">
    <location>
        <begin position="1"/>
        <end position="22"/>
    </location>
</feature>
<dbReference type="Pfam" id="PF07554">
    <property type="entry name" value="FIVAR"/>
    <property type="match status" value="22"/>
</dbReference>
<feature type="domain" description="Extracellular matrix-binding protein ebh GA module" evidence="9">
    <location>
        <begin position="1007"/>
        <end position="1066"/>
    </location>
</feature>
<feature type="coiled-coil region" evidence="6">
    <location>
        <begin position="3638"/>
        <end position="3665"/>
    </location>
</feature>
<dbReference type="Pfam" id="PF01468">
    <property type="entry name" value="GA"/>
    <property type="match status" value="15"/>
</dbReference>
<comment type="subcellular location">
    <subcellularLocation>
        <location evidence="1">Cell membrane</location>
        <topology evidence="1">Single-pass membrane protein</topology>
    </subcellularLocation>
</comment>
<feature type="domain" description="Extracellular matrix-binding protein ebh GA module" evidence="9">
    <location>
        <begin position="1888"/>
        <end position="1947"/>
    </location>
</feature>
<keyword evidence="3 8" id="KW-0812">Transmembrane</keyword>
<feature type="coiled-coil region" evidence="6">
    <location>
        <begin position="768"/>
        <end position="826"/>
    </location>
</feature>
<feature type="domain" description="Extracellular matrix-binding protein ebh GA module" evidence="9">
    <location>
        <begin position="755"/>
        <end position="814"/>
    </location>
</feature>
<organism evidence="10">
    <name type="scientific">human gut metagenome</name>
    <dbReference type="NCBI Taxonomy" id="408170"/>
    <lineage>
        <taxon>unclassified sequences</taxon>
        <taxon>metagenomes</taxon>
        <taxon>organismal metagenomes</taxon>
    </lineage>
</organism>
<evidence type="ECO:0000256" key="2">
    <source>
        <dbReference type="ARBA" id="ARBA00022475"/>
    </source>
</evidence>
<feature type="transmembrane region" description="Helical" evidence="8">
    <location>
        <begin position="3928"/>
        <end position="3949"/>
    </location>
</feature>
<feature type="domain" description="Extracellular matrix-binding protein ebh GA module" evidence="9">
    <location>
        <begin position="1510"/>
        <end position="1569"/>
    </location>
</feature>
<feature type="coiled-coil region" evidence="6">
    <location>
        <begin position="175"/>
        <end position="205"/>
    </location>
</feature>
<feature type="coiled-coil region" evidence="6">
    <location>
        <begin position="2435"/>
        <end position="2462"/>
    </location>
</feature>
<dbReference type="Pfam" id="PF07564">
    <property type="entry name" value="DUF1542"/>
    <property type="match status" value="5"/>
</dbReference>
<feature type="domain" description="Extracellular matrix-binding protein ebh GA module" evidence="9">
    <location>
        <begin position="3147"/>
        <end position="3207"/>
    </location>
</feature>
<evidence type="ECO:0000259" key="9">
    <source>
        <dbReference type="SMART" id="SM00844"/>
    </source>
</evidence>
<feature type="coiled-coil region" evidence="6">
    <location>
        <begin position="1813"/>
        <end position="1840"/>
    </location>
</feature>
<dbReference type="InterPro" id="IPR002988">
    <property type="entry name" value="GA_module"/>
</dbReference>
<feature type="domain" description="Extracellular matrix-binding protein ebh GA module" evidence="9">
    <location>
        <begin position="881"/>
        <end position="940"/>
    </location>
</feature>
<feature type="compositionally biased region" description="Basic and acidic residues" evidence="7">
    <location>
        <begin position="1"/>
        <end position="18"/>
    </location>
</feature>
<dbReference type="InterPro" id="IPR020840">
    <property type="entry name" value="Extracell_matrix-bd_GA"/>
</dbReference>
<dbReference type="GO" id="GO:0005886">
    <property type="term" value="C:plasma membrane"/>
    <property type="evidence" value="ECO:0007669"/>
    <property type="project" value="UniProtKB-SubCell"/>
</dbReference>
<dbReference type="SMART" id="SM00844">
    <property type="entry name" value="GA"/>
    <property type="match status" value="27"/>
</dbReference>
<feature type="coiled-coil region" evidence="6">
    <location>
        <begin position="3140"/>
        <end position="3167"/>
    </location>
</feature>
<feature type="compositionally biased region" description="Basic and acidic residues" evidence="7">
    <location>
        <begin position="4011"/>
        <end position="4020"/>
    </location>
</feature>
<proteinExistence type="predicted"/>
<feature type="domain" description="Extracellular matrix-binding protein ebh GA module" evidence="9">
    <location>
        <begin position="1133"/>
        <end position="1192"/>
    </location>
</feature>
<accession>W1WKZ8</accession>
<feature type="coiled-coil region" evidence="6">
    <location>
        <begin position="120"/>
        <end position="147"/>
    </location>
</feature>